<dbReference type="SUPFAM" id="SSF52058">
    <property type="entry name" value="L domain-like"/>
    <property type="match status" value="1"/>
</dbReference>
<name>A0A2P6VRF3_9CHLO</name>
<organism evidence="2 3">
    <name type="scientific">Micractinium conductrix</name>
    <dbReference type="NCBI Taxonomy" id="554055"/>
    <lineage>
        <taxon>Eukaryota</taxon>
        <taxon>Viridiplantae</taxon>
        <taxon>Chlorophyta</taxon>
        <taxon>core chlorophytes</taxon>
        <taxon>Trebouxiophyceae</taxon>
        <taxon>Chlorellales</taxon>
        <taxon>Chlorellaceae</taxon>
        <taxon>Chlorella clade</taxon>
        <taxon>Micractinium</taxon>
    </lineage>
</organism>
<dbReference type="Gene3D" id="3.80.10.10">
    <property type="entry name" value="Ribonuclease Inhibitor"/>
    <property type="match status" value="1"/>
</dbReference>
<dbReference type="OrthoDB" id="676979at2759"/>
<dbReference type="Proteomes" id="UP000239649">
    <property type="component" value="Unassembled WGS sequence"/>
</dbReference>
<comment type="caution">
    <text evidence="2">The sequence shown here is derived from an EMBL/GenBank/DDBJ whole genome shotgun (WGS) entry which is preliminary data.</text>
</comment>
<evidence type="ECO:0000313" key="3">
    <source>
        <dbReference type="Proteomes" id="UP000239649"/>
    </source>
</evidence>
<evidence type="ECO:0000256" key="1">
    <source>
        <dbReference type="ARBA" id="ARBA00004430"/>
    </source>
</evidence>
<evidence type="ECO:0000313" key="2">
    <source>
        <dbReference type="EMBL" id="PSC76662.1"/>
    </source>
</evidence>
<dbReference type="AlphaFoldDB" id="A0A2P6VRF3"/>
<dbReference type="GO" id="GO:0005930">
    <property type="term" value="C:axoneme"/>
    <property type="evidence" value="ECO:0007669"/>
    <property type="project" value="UniProtKB-SubCell"/>
</dbReference>
<protein>
    <submittedName>
        <fullName evidence="2">Leucine rich repeat</fullName>
    </submittedName>
</protein>
<sequence>MGRWPVALAGRETGGRGLEVAPPRPNAGVLVLDEAHQALAALPGGVLGQVEGPLHYLDLGGVQAPSLAAFGGVTLLTGVTKLYACHSGLTSLAGLERLASIRWLYLDRNALSAQELLRLPEVLPAGVRLEALDVSGNPGCTPEVEAALQSSGLLRHAEYFNGARLRRL</sequence>
<dbReference type="EMBL" id="LHPF02000001">
    <property type="protein sequence ID" value="PSC76662.1"/>
    <property type="molecule type" value="Genomic_DNA"/>
</dbReference>
<accession>A0A2P6VRF3</accession>
<dbReference type="InterPro" id="IPR032675">
    <property type="entry name" value="LRR_dom_sf"/>
</dbReference>
<reference evidence="2 3" key="1">
    <citation type="journal article" date="2018" name="Plant J.">
        <title>Genome sequences of Chlorella sorokiniana UTEX 1602 and Micractinium conductrix SAG 241.80: implications to maltose excretion by a green alga.</title>
        <authorList>
            <person name="Arriola M.B."/>
            <person name="Velmurugan N."/>
            <person name="Zhang Y."/>
            <person name="Plunkett M.H."/>
            <person name="Hondzo H."/>
            <person name="Barney B.M."/>
        </authorList>
    </citation>
    <scope>NUCLEOTIDE SEQUENCE [LARGE SCALE GENOMIC DNA]</scope>
    <source>
        <strain evidence="2 3">SAG 241.80</strain>
    </source>
</reference>
<gene>
    <name evidence="2" type="primary">g541</name>
    <name evidence="2" type="ORF">C2E20_0541</name>
</gene>
<keyword evidence="3" id="KW-1185">Reference proteome</keyword>
<proteinExistence type="predicted"/>
<comment type="subcellular location">
    <subcellularLocation>
        <location evidence="1">Cytoplasm</location>
        <location evidence="1">Cytoskeleton</location>
        <location evidence="1">Cilium axoneme</location>
    </subcellularLocation>
</comment>